<dbReference type="InterPro" id="IPR006011">
    <property type="entry name" value="Syntaxin_N"/>
</dbReference>
<feature type="region of interest" description="Disordered" evidence="2">
    <location>
        <begin position="72"/>
        <end position="160"/>
    </location>
</feature>
<feature type="compositionally biased region" description="Basic and acidic residues" evidence="2">
    <location>
        <begin position="94"/>
        <end position="106"/>
    </location>
</feature>
<dbReference type="AlphaFoldDB" id="A0A0X3PS17"/>
<proteinExistence type="predicted"/>
<dbReference type="EMBL" id="GEEE01008472">
    <property type="protein sequence ID" value="JAP54753.1"/>
    <property type="molecule type" value="Transcribed_RNA"/>
</dbReference>
<feature type="compositionally biased region" description="Basic and acidic residues" evidence="2">
    <location>
        <begin position="136"/>
        <end position="154"/>
    </location>
</feature>
<feature type="domain" description="Syntaxin N-terminal" evidence="3">
    <location>
        <begin position="332"/>
        <end position="449"/>
    </location>
</feature>
<feature type="compositionally biased region" description="Polar residues" evidence="2">
    <location>
        <begin position="245"/>
        <end position="262"/>
    </location>
</feature>
<feature type="coiled-coil region" evidence="1">
    <location>
        <begin position="385"/>
        <end position="437"/>
    </location>
</feature>
<evidence type="ECO:0000256" key="2">
    <source>
        <dbReference type="SAM" id="MobiDB-lite"/>
    </source>
</evidence>
<protein>
    <recommendedName>
        <fullName evidence="3">Syntaxin N-terminal domain-containing protein</fullName>
    </recommendedName>
</protein>
<evidence type="ECO:0000259" key="3">
    <source>
        <dbReference type="Pfam" id="PF14523"/>
    </source>
</evidence>
<evidence type="ECO:0000256" key="1">
    <source>
        <dbReference type="SAM" id="Coils"/>
    </source>
</evidence>
<evidence type="ECO:0000313" key="4">
    <source>
        <dbReference type="EMBL" id="JAP54753.1"/>
    </source>
</evidence>
<keyword evidence="1" id="KW-0175">Coiled coil</keyword>
<feature type="compositionally biased region" description="Polar residues" evidence="2">
    <location>
        <begin position="118"/>
        <end position="127"/>
    </location>
</feature>
<dbReference type="GO" id="GO:0016020">
    <property type="term" value="C:membrane"/>
    <property type="evidence" value="ECO:0007669"/>
    <property type="project" value="InterPro"/>
</dbReference>
<feature type="region of interest" description="Disordered" evidence="2">
    <location>
        <begin position="197"/>
        <end position="323"/>
    </location>
</feature>
<organism evidence="4">
    <name type="scientific">Schistocephalus solidus</name>
    <name type="common">Tapeworm</name>
    <dbReference type="NCBI Taxonomy" id="70667"/>
    <lineage>
        <taxon>Eukaryota</taxon>
        <taxon>Metazoa</taxon>
        <taxon>Spiralia</taxon>
        <taxon>Lophotrochozoa</taxon>
        <taxon>Platyhelminthes</taxon>
        <taxon>Cestoda</taxon>
        <taxon>Eucestoda</taxon>
        <taxon>Diphyllobothriidea</taxon>
        <taxon>Diphyllobothriidae</taxon>
        <taxon>Schistocephalus</taxon>
    </lineage>
</organism>
<feature type="compositionally biased region" description="Basic residues" evidence="2">
    <location>
        <begin position="447"/>
        <end position="456"/>
    </location>
</feature>
<feature type="region of interest" description="Disordered" evidence="2">
    <location>
        <begin position="437"/>
        <end position="456"/>
    </location>
</feature>
<feature type="compositionally biased region" description="Polar residues" evidence="2">
    <location>
        <begin position="281"/>
        <end position="292"/>
    </location>
</feature>
<sequence length="456" mass="50201">MPLFIDSYDEAEIGRKTVHAEFTFNRLASIPTELVHKIISIPPNSNINNGSGVESPRRALLRTPLFASETVSKLGSTDITERPETSSFGEPQQESEKETLHPERSESPPQSFKAVSAEDSTAGSEASNDGLIEFKAQSRDTAPSDERTYLRNADDEILVQKEPPLVYEAESIKQKTEEAVIAENKRAPIFEPPLICETERAVQSTGKEAEESSNAKPADPVPPEENTNLGKSEDHVLVQKEVVLNQATAESTLDVTETTNIQPSPAEKKEEPSEAGPGQPVSETLEGTQDASLTAGAGTPDALHVIDEVPPSDSKSTGAALRHQASPIEEIRKLKNDFQNIKNVTCVLQRLLSSVTEKDPATGMADDLEKIHDLAKALPHMQTQLEASIEQYRSYIEQKKAANEQPAFTVEHMLKEFTDALNELQKVQNDYVELTQKEDPIAQPAKKPFKHRQDRV</sequence>
<name>A0A0X3PS17_SCHSO</name>
<dbReference type="Pfam" id="PF14523">
    <property type="entry name" value="Syntaxin_2"/>
    <property type="match status" value="1"/>
</dbReference>
<accession>A0A0X3PS17</accession>
<gene>
    <name evidence="4" type="ORF">TR160875</name>
</gene>
<reference evidence="4" key="1">
    <citation type="submission" date="2016-01" db="EMBL/GenBank/DDBJ databases">
        <title>Reference transcriptome for the parasite Schistocephalus solidus: insights into the molecular evolution of parasitism.</title>
        <authorList>
            <person name="Hebert F.O."/>
            <person name="Grambauer S."/>
            <person name="Barber I."/>
            <person name="Landry C.R."/>
            <person name="Aubin-Horth N."/>
        </authorList>
    </citation>
    <scope>NUCLEOTIDE SEQUENCE</scope>
</reference>